<comment type="similarity">
    <text evidence="1">Belongs to the short-chain dehydrogenases/reductases (SDR) family.</text>
</comment>
<dbReference type="FunFam" id="3.40.50.720:FF:000084">
    <property type="entry name" value="Short-chain dehydrogenase reductase"/>
    <property type="match status" value="1"/>
</dbReference>
<reference evidence="3 4" key="1">
    <citation type="journal article" date="2017" name="Int J Environ Stud">
        <title>Does the Miocene-Pliocene relict legume Oxytropis triphylla form nitrogen-fixing nodules with a combination of bacterial strains?</title>
        <authorList>
            <person name="Safronova V."/>
            <person name="Belimov A."/>
            <person name="Sazanova A."/>
            <person name="Kuznetsova I."/>
            <person name="Popova J."/>
            <person name="Andronov E."/>
            <person name="Verkhozina A."/>
            <person name="Tikhonovich I."/>
        </authorList>
    </citation>
    <scope>NUCLEOTIDE SEQUENCE [LARGE SCALE GENOMIC DNA]</scope>
    <source>
        <strain evidence="3 4">Tri-38</strain>
    </source>
</reference>
<proteinExistence type="inferred from homology"/>
<dbReference type="InterPro" id="IPR002347">
    <property type="entry name" value="SDR_fam"/>
</dbReference>
<evidence type="ECO:0000256" key="1">
    <source>
        <dbReference type="ARBA" id="ARBA00006484"/>
    </source>
</evidence>
<dbReference type="OrthoDB" id="9792355at2"/>
<dbReference type="PANTHER" id="PTHR42760">
    <property type="entry name" value="SHORT-CHAIN DEHYDROGENASES/REDUCTASES FAMILY MEMBER"/>
    <property type="match status" value="1"/>
</dbReference>
<dbReference type="AlphaFoldDB" id="A0A2N9VUR8"/>
<dbReference type="Proteomes" id="UP000232163">
    <property type="component" value="Unassembled WGS sequence"/>
</dbReference>
<gene>
    <name evidence="3" type="ORF">B5P45_19355</name>
</gene>
<dbReference type="PANTHER" id="PTHR42760:SF133">
    <property type="entry name" value="3-OXOACYL-[ACYL-CARRIER-PROTEIN] REDUCTASE"/>
    <property type="match status" value="1"/>
</dbReference>
<comment type="caution">
    <text evidence="3">The sequence shown here is derived from an EMBL/GenBank/DDBJ whole genome shotgun (WGS) entry which is preliminary data.</text>
</comment>
<dbReference type="KEGG" id="pht:BLM14_26730"/>
<evidence type="ECO:0000256" key="2">
    <source>
        <dbReference type="ARBA" id="ARBA00023002"/>
    </source>
</evidence>
<dbReference type="PRINTS" id="PR00081">
    <property type="entry name" value="GDHRDH"/>
</dbReference>
<dbReference type="SUPFAM" id="SSF51735">
    <property type="entry name" value="NAD(P)-binding Rossmann-fold domains"/>
    <property type="match status" value="1"/>
</dbReference>
<protein>
    <submittedName>
        <fullName evidence="3">3-oxoacyl-ACP reductase</fullName>
    </submittedName>
</protein>
<dbReference type="InterPro" id="IPR020904">
    <property type="entry name" value="Sc_DH/Rdtase_CS"/>
</dbReference>
<dbReference type="PRINTS" id="PR00080">
    <property type="entry name" value="SDRFAMILY"/>
</dbReference>
<dbReference type="Pfam" id="PF13561">
    <property type="entry name" value="adh_short_C2"/>
    <property type="match status" value="1"/>
</dbReference>
<dbReference type="PROSITE" id="PS00061">
    <property type="entry name" value="ADH_SHORT"/>
    <property type="match status" value="1"/>
</dbReference>
<dbReference type="GO" id="GO:0016616">
    <property type="term" value="F:oxidoreductase activity, acting on the CH-OH group of donors, NAD or NADP as acceptor"/>
    <property type="evidence" value="ECO:0007669"/>
    <property type="project" value="TreeGrafter"/>
</dbReference>
<dbReference type="Gene3D" id="3.40.50.720">
    <property type="entry name" value="NAD(P)-binding Rossmann-like Domain"/>
    <property type="match status" value="1"/>
</dbReference>
<dbReference type="InterPro" id="IPR036291">
    <property type="entry name" value="NAD(P)-bd_dom_sf"/>
</dbReference>
<keyword evidence="4" id="KW-1185">Reference proteome</keyword>
<evidence type="ECO:0000313" key="3">
    <source>
        <dbReference type="EMBL" id="PIO43236.1"/>
    </source>
</evidence>
<keyword evidence="2" id="KW-0560">Oxidoreductase</keyword>
<evidence type="ECO:0000313" key="4">
    <source>
        <dbReference type="Proteomes" id="UP000232163"/>
    </source>
</evidence>
<dbReference type="EMBL" id="MZMT01000044">
    <property type="protein sequence ID" value="PIO43236.1"/>
    <property type="molecule type" value="Genomic_DNA"/>
</dbReference>
<organism evidence="3 4">
    <name type="scientific">Phyllobacterium zundukense</name>
    <dbReference type="NCBI Taxonomy" id="1867719"/>
    <lineage>
        <taxon>Bacteria</taxon>
        <taxon>Pseudomonadati</taxon>
        <taxon>Pseudomonadota</taxon>
        <taxon>Alphaproteobacteria</taxon>
        <taxon>Hyphomicrobiales</taxon>
        <taxon>Phyllobacteriaceae</taxon>
        <taxon>Phyllobacterium</taxon>
    </lineage>
</organism>
<accession>A0A2N9VUR8</accession>
<sequence length="249" mass="26031">MSFINFSDQVILLTGAAGGIGSAIASVCYGLGARMLLADFDFKRAGELADSLDPTGSRAKAIAYDASNSSDAEAAVSACLTHFGRLDHVVPGAAVFEEHSFASMSDEEWRRTISINLDGVFYICRRAIPHLPAGGTIVTIASSAAHEGCSPLHVHYGASKGGVLAFTKSLAREVAPRIRVNTVSPGTIETPMVDELLRLRGDKFLSVTPAGRFGTAEEVAKVVAFLCSDASSYITGSTIHVNGGSYMGG</sequence>
<dbReference type="RefSeq" id="WP_100003198.1">
    <property type="nucleotide sequence ID" value="NZ_CP017943.1"/>
</dbReference>
<name>A0A2N9VUR8_9HYPH</name>